<feature type="region of interest" description="Disordered" evidence="1">
    <location>
        <begin position="398"/>
        <end position="426"/>
    </location>
</feature>
<evidence type="ECO:0000313" key="2">
    <source>
        <dbReference type="EMBL" id="KAK8053002.1"/>
    </source>
</evidence>
<gene>
    <name evidence="2" type="ORF">PG996_012303</name>
</gene>
<dbReference type="EMBL" id="JAQQWM010000008">
    <property type="protein sequence ID" value="KAK8053002.1"/>
    <property type="molecule type" value="Genomic_DNA"/>
</dbReference>
<accession>A0ABR1U2S4</accession>
<evidence type="ECO:0000256" key="1">
    <source>
        <dbReference type="SAM" id="MobiDB-lite"/>
    </source>
</evidence>
<reference evidence="2 3" key="1">
    <citation type="submission" date="2023-01" db="EMBL/GenBank/DDBJ databases">
        <title>Analysis of 21 Apiospora genomes using comparative genomics revels a genus with tremendous synthesis potential of carbohydrate active enzymes and secondary metabolites.</title>
        <authorList>
            <person name="Sorensen T."/>
        </authorList>
    </citation>
    <scope>NUCLEOTIDE SEQUENCE [LARGE SCALE GENOMIC DNA]</scope>
    <source>
        <strain evidence="2 3">CBS 83171</strain>
    </source>
</reference>
<organism evidence="2 3">
    <name type="scientific">Apiospora saccharicola</name>
    <dbReference type="NCBI Taxonomy" id="335842"/>
    <lineage>
        <taxon>Eukaryota</taxon>
        <taxon>Fungi</taxon>
        <taxon>Dikarya</taxon>
        <taxon>Ascomycota</taxon>
        <taxon>Pezizomycotina</taxon>
        <taxon>Sordariomycetes</taxon>
        <taxon>Xylariomycetidae</taxon>
        <taxon>Amphisphaeriales</taxon>
        <taxon>Apiosporaceae</taxon>
        <taxon>Apiospora</taxon>
    </lineage>
</organism>
<comment type="caution">
    <text evidence="2">The sequence shown here is derived from an EMBL/GenBank/DDBJ whole genome shotgun (WGS) entry which is preliminary data.</text>
</comment>
<evidence type="ECO:0000313" key="3">
    <source>
        <dbReference type="Proteomes" id="UP001446871"/>
    </source>
</evidence>
<protein>
    <submittedName>
        <fullName evidence="2">Uncharacterized protein</fullName>
    </submittedName>
</protein>
<sequence length="445" mass="49950">MEFCERQQGVSTHQLKDLLDNALSTELQPTIESPKRTVSVFLCHWNTDAENYPEVDSGTHSLRETFEHHYGFKTEVHELEQAKSGPKNQLTLISRFMPLLYDTSPDPEVPCRCHKGMSRYLNKPQEVELFIFIYVGFAETAADGSCLLRPVGAQPGGQDQDPAKTLPSVNLSAVSRATLDMAPSSVLYLLDCPYDGLSTMDTNKELIAAGSALWTPSFEFTRHLAHHIRRAAHQSRIMNTPLLFSRLANTLSTPPAKANSAAAVDTSQSGGMPFATNRFEPISLAPIDAVRWLEIHPKVERRWQPMDVDSPGFSAEVAVSVPRQDGLATGTVWERWNREGAPPRIRLSLQTEDETQLTLQASVWYCLPKSPLVTLVGVRKVQRESELIALLPRRPRKQKPVYPYNPPEGRMNKKESKSIPDPQKPKIRLNEHTMSNLRALLKDIE</sequence>
<keyword evidence="3" id="KW-1185">Reference proteome</keyword>
<proteinExistence type="predicted"/>
<name>A0ABR1U2S4_9PEZI</name>
<dbReference type="Proteomes" id="UP001446871">
    <property type="component" value="Unassembled WGS sequence"/>
</dbReference>